<evidence type="ECO:0000313" key="2">
    <source>
        <dbReference type="Proteomes" id="UP001592530"/>
    </source>
</evidence>
<accession>A0ABV6X7U4</accession>
<evidence type="ECO:0000313" key="1">
    <source>
        <dbReference type="EMBL" id="MFC1434358.1"/>
    </source>
</evidence>
<sequence>MTTPARPPAAPATVDSVRARFDQAQSAEADTFTRAEVGTLLGEIDRLNALLSGGITEYAVQAHIDDRPGTTEEYGTEREALLIRLEQHRDQRLPGYRLTVLTRRTVRTPWAETTDPDLRAALGD</sequence>
<dbReference type="Proteomes" id="UP001592530">
    <property type="component" value="Unassembled WGS sequence"/>
</dbReference>
<proteinExistence type="predicted"/>
<protein>
    <submittedName>
        <fullName evidence="1">Uncharacterized protein</fullName>
    </submittedName>
</protein>
<comment type="caution">
    <text evidence="1">The sequence shown here is derived from an EMBL/GenBank/DDBJ whole genome shotgun (WGS) entry which is preliminary data.</text>
</comment>
<dbReference type="RefSeq" id="WP_380556780.1">
    <property type="nucleotide sequence ID" value="NZ_JBHEZY010000013.1"/>
</dbReference>
<organism evidence="1 2">
    <name type="scientific">Streptacidiphilus alkalitolerans</name>
    <dbReference type="NCBI Taxonomy" id="3342712"/>
    <lineage>
        <taxon>Bacteria</taxon>
        <taxon>Bacillati</taxon>
        <taxon>Actinomycetota</taxon>
        <taxon>Actinomycetes</taxon>
        <taxon>Kitasatosporales</taxon>
        <taxon>Streptomycetaceae</taxon>
        <taxon>Streptacidiphilus</taxon>
    </lineage>
</organism>
<dbReference type="EMBL" id="JBHEZY010000013">
    <property type="protein sequence ID" value="MFC1434358.1"/>
    <property type="molecule type" value="Genomic_DNA"/>
</dbReference>
<gene>
    <name evidence="1" type="ORF">ACEZDB_27330</name>
</gene>
<reference evidence="1 2" key="1">
    <citation type="submission" date="2024-09" db="EMBL/GenBank/DDBJ databases">
        <authorList>
            <person name="Lee S.D."/>
        </authorList>
    </citation>
    <scope>NUCLEOTIDE SEQUENCE [LARGE SCALE GENOMIC DNA]</scope>
    <source>
        <strain evidence="1 2">N1-3</strain>
    </source>
</reference>
<name>A0ABV6X7U4_9ACTN</name>